<dbReference type="InterPro" id="IPR026960">
    <property type="entry name" value="RVT-Znf"/>
</dbReference>
<dbReference type="Pfam" id="PF13966">
    <property type="entry name" value="zf-RVT"/>
    <property type="match status" value="1"/>
</dbReference>
<comment type="caution">
    <text evidence="2">The sequence shown here is derived from an EMBL/GenBank/DDBJ whole genome shotgun (WGS) entry which is preliminary data.</text>
</comment>
<name>A0A822ZVW8_NELNU</name>
<proteinExistence type="predicted"/>
<evidence type="ECO:0000313" key="2">
    <source>
        <dbReference type="EMBL" id="DAD48640.1"/>
    </source>
</evidence>
<reference evidence="2 3" key="1">
    <citation type="journal article" date="2020" name="Mol. Biol. Evol.">
        <title>Distinct Expression and Methylation Patterns for Genes with Different Fates following a Single Whole-Genome Duplication in Flowering Plants.</title>
        <authorList>
            <person name="Shi T."/>
            <person name="Rahmani R.S."/>
            <person name="Gugger P.F."/>
            <person name="Wang M."/>
            <person name="Li H."/>
            <person name="Zhang Y."/>
            <person name="Li Z."/>
            <person name="Wang Q."/>
            <person name="Van de Peer Y."/>
            <person name="Marchal K."/>
            <person name="Chen J."/>
        </authorList>
    </citation>
    <scope>NUCLEOTIDE SEQUENCE [LARGE SCALE GENOMIC DNA]</scope>
    <source>
        <tissue evidence="2">Leaf</tissue>
    </source>
</reference>
<accession>A0A822ZVW8</accession>
<keyword evidence="3" id="KW-1185">Reference proteome</keyword>
<evidence type="ECO:0000259" key="1">
    <source>
        <dbReference type="Pfam" id="PF13966"/>
    </source>
</evidence>
<dbReference type="AlphaFoldDB" id="A0A822ZVW8"/>
<dbReference type="EMBL" id="DUZY01000008">
    <property type="protein sequence ID" value="DAD48640.1"/>
    <property type="molecule type" value="Genomic_DNA"/>
</dbReference>
<sequence>MEDQLIWSLTPHGQFTTSSAYRLLDSDLPCSSNANFLYGECEWSNFWKLKWIHPKIMIFIWRALNDAISTRNKLKLWKPNFDSCCPFCLFEEESVDHLFLFCPIAKAVWFGSDLGARFDLFKHFPELMISFWISLGSAYLSSPHPSYPLAFSIIWHLWLAHNVVIFCGVVWPPELVICKARE</sequence>
<feature type="domain" description="Reverse transcriptase zinc-binding" evidence="1">
    <location>
        <begin position="15"/>
        <end position="109"/>
    </location>
</feature>
<evidence type="ECO:0000313" key="3">
    <source>
        <dbReference type="Proteomes" id="UP000607653"/>
    </source>
</evidence>
<organism evidence="2 3">
    <name type="scientific">Nelumbo nucifera</name>
    <name type="common">Sacred lotus</name>
    <dbReference type="NCBI Taxonomy" id="4432"/>
    <lineage>
        <taxon>Eukaryota</taxon>
        <taxon>Viridiplantae</taxon>
        <taxon>Streptophyta</taxon>
        <taxon>Embryophyta</taxon>
        <taxon>Tracheophyta</taxon>
        <taxon>Spermatophyta</taxon>
        <taxon>Magnoliopsida</taxon>
        <taxon>Proteales</taxon>
        <taxon>Nelumbonaceae</taxon>
        <taxon>Nelumbo</taxon>
    </lineage>
</organism>
<dbReference type="Proteomes" id="UP000607653">
    <property type="component" value="Unassembled WGS sequence"/>
</dbReference>
<gene>
    <name evidence="2" type="ORF">HUJ06_018577</name>
</gene>
<protein>
    <recommendedName>
        <fullName evidence="1">Reverse transcriptase zinc-binding domain-containing protein</fullName>
    </recommendedName>
</protein>